<keyword evidence="2" id="KW-1185">Reference proteome</keyword>
<evidence type="ECO:0000313" key="1">
    <source>
        <dbReference type="EMBL" id="KAJ7536096.1"/>
    </source>
</evidence>
<proteinExistence type="predicted"/>
<dbReference type="EMBL" id="CM055103">
    <property type="protein sequence ID" value="KAJ7536096.1"/>
    <property type="molecule type" value="Genomic_DNA"/>
</dbReference>
<sequence length="590" mass="66600">MDKLKQLLLTIMMSMMTAMLTKAADPYTFLDWTVSYMTVAPLGQQQQVIAINGMFPGPILTTTTNRNMVINVQNNLDEPFLLTWDGIQLRRNSWQDGVSGTNCPIPSGQNWTYDFQVKDQIGSYFYWPTTLFQRTAGGFGGIQVHPRSAAGVTVPFGQPEGDYFVLIGDWYAESHKSLRAALDKGNLLGIPDGVLINGKGSFNSTKDFELFTVRPGFTYRFRISNVGIALSLNFRIQEHQLYLVETEGSYTSQQYYDSLDIHVGQSYSILVTANQNASDYYIVASPRFVNLTIYQNITGIAILHYTNSTTLASGPLPDPPSIYDTQFSQNQARSIRRNLTTGAARPNPQGSYHYGNINITQTFQLYNSHPLVNGKVRFAVNDMSYTAPTTPLKLADYYNLTTNVFKLDLLPNKPQNITPTLQTSVISGIYQGFMEIIFQNTDNETVQSWHIDGYAVFVVGYDAGIWTEANRQEYNHWDAISRSSVQVFPNSWTAVLLELDNVGMWNIRSENLQQHYLGQEIYMRVVSPEPSDRTELPPPSNVLYCGQLAYLQPPSPKHHGHSSATDAHSRLPLKRLLVFFHILTWYMLQI</sequence>
<comment type="caution">
    <text evidence="1">The sequence shown here is derived from an EMBL/GenBank/DDBJ whole genome shotgun (WGS) entry which is preliminary data.</text>
</comment>
<accession>A0ACC2C226</accession>
<organism evidence="1 2">
    <name type="scientific">Diphasiastrum complanatum</name>
    <name type="common">Issler's clubmoss</name>
    <name type="synonym">Lycopodium complanatum</name>
    <dbReference type="NCBI Taxonomy" id="34168"/>
    <lineage>
        <taxon>Eukaryota</taxon>
        <taxon>Viridiplantae</taxon>
        <taxon>Streptophyta</taxon>
        <taxon>Embryophyta</taxon>
        <taxon>Tracheophyta</taxon>
        <taxon>Lycopodiopsida</taxon>
        <taxon>Lycopodiales</taxon>
        <taxon>Lycopodiaceae</taxon>
        <taxon>Lycopodioideae</taxon>
        <taxon>Diphasiastrum</taxon>
    </lineage>
</organism>
<name>A0ACC2C226_DIPCM</name>
<evidence type="ECO:0000313" key="2">
    <source>
        <dbReference type="Proteomes" id="UP001162992"/>
    </source>
</evidence>
<protein>
    <submittedName>
        <fullName evidence="1">Uncharacterized protein</fullName>
    </submittedName>
</protein>
<gene>
    <name evidence="1" type="ORF">O6H91_12G056300</name>
</gene>
<reference evidence="2" key="1">
    <citation type="journal article" date="2024" name="Proc. Natl. Acad. Sci. U.S.A.">
        <title>Extraordinary preservation of gene collinearity over three hundred million years revealed in homosporous lycophytes.</title>
        <authorList>
            <person name="Li C."/>
            <person name="Wickell D."/>
            <person name="Kuo L.Y."/>
            <person name="Chen X."/>
            <person name="Nie B."/>
            <person name="Liao X."/>
            <person name="Peng D."/>
            <person name="Ji J."/>
            <person name="Jenkins J."/>
            <person name="Williams M."/>
            <person name="Shu S."/>
            <person name="Plott C."/>
            <person name="Barry K."/>
            <person name="Rajasekar S."/>
            <person name="Grimwood J."/>
            <person name="Han X."/>
            <person name="Sun S."/>
            <person name="Hou Z."/>
            <person name="He W."/>
            <person name="Dai G."/>
            <person name="Sun C."/>
            <person name="Schmutz J."/>
            <person name="Leebens-Mack J.H."/>
            <person name="Li F.W."/>
            <person name="Wang L."/>
        </authorList>
    </citation>
    <scope>NUCLEOTIDE SEQUENCE [LARGE SCALE GENOMIC DNA]</scope>
    <source>
        <strain evidence="2">cv. PW_Plant_1</strain>
    </source>
</reference>
<dbReference type="Proteomes" id="UP001162992">
    <property type="component" value="Chromosome 12"/>
</dbReference>